<keyword evidence="1" id="KW-0812">Transmembrane</keyword>
<name>A0A0W1AR36_9BACL</name>
<accession>A0A0W1AR36</accession>
<gene>
    <name evidence="2" type="ORF">UQ64_01175</name>
</gene>
<proteinExistence type="predicted"/>
<keyword evidence="3" id="KW-1185">Reference proteome</keyword>
<evidence type="ECO:0000313" key="2">
    <source>
        <dbReference type="EMBL" id="KTD83699.1"/>
    </source>
</evidence>
<feature type="transmembrane region" description="Helical" evidence="1">
    <location>
        <begin position="320"/>
        <end position="340"/>
    </location>
</feature>
<organism evidence="2 3">
    <name type="scientific">Paenibacillus etheri</name>
    <dbReference type="NCBI Taxonomy" id="1306852"/>
    <lineage>
        <taxon>Bacteria</taxon>
        <taxon>Bacillati</taxon>
        <taxon>Bacillota</taxon>
        <taxon>Bacilli</taxon>
        <taxon>Bacillales</taxon>
        <taxon>Paenibacillaceae</taxon>
        <taxon>Paenibacillus</taxon>
    </lineage>
</organism>
<keyword evidence="1" id="KW-0472">Membrane</keyword>
<protein>
    <submittedName>
        <fullName evidence="2">Uncharacterized protein</fullName>
    </submittedName>
</protein>
<dbReference type="EMBL" id="LCZJ02000043">
    <property type="protein sequence ID" value="KTD83699.1"/>
    <property type="molecule type" value="Genomic_DNA"/>
</dbReference>
<dbReference type="Proteomes" id="UP000054709">
    <property type="component" value="Unassembled WGS sequence"/>
</dbReference>
<dbReference type="AlphaFoldDB" id="A0A0W1AR36"/>
<comment type="caution">
    <text evidence="2">The sequence shown here is derived from an EMBL/GenBank/DDBJ whole genome shotgun (WGS) entry which is preliminary data.</text>
</comment>
<reference evidence="2 3" key="1">
    <citation type="journal article" date="2015" name="Int. Biodeterior. Biodegradation">
        <title>Physiological and genetic screening methods for the isolation of methyl tert-butyl ether-degrading bacteria for bioremediation purposes.</title>
        <authorList>
            <person name="Guisado I.M."/>
            <person name="Purswani J."/>
            <person name="Gonzalez Lopez J."/>
            <person name="Pozo C."/>
        </authorList>
    </citation>
    <scope>NUCLEOTIDE SEQUENCE [LARGE SCALE GENOMIC DNA]</scope>
    <source>
        <strain evidence="2 3">SH7</strain>
    </source>
</reference>
<evidence type="ECO:0000256" key="1">
    <source>
        <dbReference type="SAM" id="Phobius"/>
    </source>
</evidence>
<sequence length="348" mass="39329">MNPDELVELGLVQHIFIELKAENGAQVNGLLLSKSDIPRGSIQLSKRAKDKLGDCPLTGLTITKPEYNTILRGIPKVDEIAKPFVKACPTLVRKYSNHVELINPKNGFRVNLTLKEDDTAKPNTLYFNRYIMLLLETHATENDELIITRARTSPQSASGIHKLIHLGIKRPLTALGNFFIGKRELTLRVGHPYPFDEHQNLCRIHPNVRKLLGMEETDKMIITYNNKEISVPILDIDTEHIAQLIKLNEENEQLKFIDSHLFIGITALSRNELEIPSIGTSVTVKRSMNSLFLKHLNKLVLPVIALLFTVVQLYKDLNWSIAQTVALSLVLLPIIIYTTLSEERAKIN</sequence>
<keyword evidence="1" id="KW-1133">Transmembrane helix</keyword>
<feature type="transmembrane region" description="Helical" evidence="1">
    <location>
        <begin position="296"/>
        <end position="314"/>
    </location>
</feature>
<evidence type="ECO:0000313" key="3">
    <source>
        <dbReference type="Proteomes" id="UP000054709"/>
    </source>
</evidence>